<keyword evidence="1" id="KW-0472">Membrane</keyword>
<keyword evidence="3" id="KW-1185">Reference proteome</keyword>
<name>A0ABV2KX17_9BACI</name>
<dbReference type="Pfam" id="PF17370">
    <property type="entry name" value="DUF5392"/>
    <property type="match status" value="1"/>
</dbReference>
<dbReference type="EMBL" id="JBEPMX010000012">
    <property type="protein sequence ID" value="MET3684118.1"/>
    <property type="molecule type" value="Genomic_DNA"/>
</dbReference>
<proteinExistence type="predicted"/>
<reference evidence="2 3" key="1">
    <citation type="submission" date="2024-06" db="EMBL/GenBank/DDBJ databases">
        <title>Genomic Encyclopedia of Type Strains, Phase IV (KMG-IV): sequencing the most valuable type-strain genomes for metagenomic binning, comparative biology and taxonomic classification.</title>
        <authorList>
            <person name="Goeker M."/>
        </authorList>
    </citation>
    <scope>NUCLEOTIDE SEQUENCE [LARGE SCALE GENOMIC DNA]</scope>
    <source>
        <strain evidence="2 3">DSM 23520</strain>
    </source>
</reference>
<comment type="caution">
    <text evidence="2">The sequence shown here is derived from an EMBL/GenBank/DDBJ whole genome shotgun (WGS) entry which is preliminary data.</text>
</comment>
<dbReference type="Proteomes" id="UP001549167">
    <property type="component" value="Unassembled WGS sequence"/>
</dbReference>
<organism evidence="2 3">
    <name type="scientific">Alkalibacillus flavidus</name>
    <dbReference type="NCBI Taxonomy" id="546021"/>
    <lineage>
        <taxon>Bacteria</taxon>
        <taxon>Bacillati</taxon>
        <taxon>Bacillota</taxon>
        <taxon>Bacilli</taxon>
        <taxon>Bacillales</taxon>
        <taxon>Bacillaceae</taxon>
        <taxon>Alkalibacillus</taxon>
    </lineage>
</organism>
<keyword evidence="1" id="KW-1133">Transmembrane helix</keyword>
<gene>
    <name evidence="2" type="ORF">ABID56_002244</name>
</gene>
<evidence type="ECO:0000256" key="1">
    <source>
        <dbReference type="SAM" id="Phobius"/>
    </source>
</evidence>
<dbReference type="InterPro" id="IPR020205">
    <property type="entry name" value="Uncharacterised_YwnF_TM"/>
</dbReference>
<protein>
    <submittedName>
        <fullName evidence="2">Arginine exporter protein ArgO</fullName>
    </submittedName>
</protein>
<evidence type="ECO:0000313" key="2">
    <source>
        <dbReference type="EMBL" id="MET3684118.1"/>
    </source>
</evidence>
<feature type="transmembrane region" description="Helical" evidence="1">
    <location>
        <begin position="12"/>
        <end position="32"/>
    </location>
</feature>
<sequence>MERYLSPLLKKSIIFSMIAFPLITISVFNLIYLLTTVPINRDTMLIIGVLAVLGAIGMALFKESMHHNRSLQQQSFDFIKSRIQQSEVVPEQAIVRYIRDLDTQPSRAYQTFQTFLQHEERLTNYD</sequence>
<accession>A0ABV2KX17</accession>
<evidence type="ECO:0000313" key="3">
    <source>
        <dbReference type="Proteomes" id="UP001549167"/>
    </source>
</evidence>
<feature type="transmembrane region" description="Helical" evidence="1">
    <location>
        <begin position="44"/>
        <end position="61"/>
    </location>
</feature>
<keyword evidence="1" id="KW-0812">Transmembrane</keyword>